<dbReference type="GO" id="GO:0010497">
    <property type="term" value="P:plasmodesmata-mediated intercellular transport"/>
    <property type="evidence" value="ECO:0007669"/>
    <property type="project" value="InterPro"/>
</dbReference>
<evidence type="ECO:0000313" key="2">
    <source>
        <dbReference type="EMBL" id="KAH7292721.1"/>
    </source>
</evidence>
<dbReference type="GO" id="GO:0008017">
    <property type="term" value="F:microtubule binding"/>
    <property type="evidence" value="ECO:0007669"/>
    <property type="project" value="InterPro"/>
</dbReference>
<name>A0A8T2RA98_CERRI</name>
<evidence type="ECO:0000256" key="1">
    <source>
        <dbReference type="SAM" id="Coils"/>
    </source>
</evidence>
<dbReference type="EMBL" id="CM035434">
    <property type="protein sequence ID" value="KAH7292721.1"/>
    <property type="molecule type" value="Genomic_DNA"/>
</dbReference>
<evidence type="ECO:0000313" key="3">
    <source>
        <dbReference type="Proteomes" id="UP000825935"/>
    </source>
</evidence>
<keyword evidence="3" id="KW-1185">Reference proteome</keyword>
<dbReference type="Gene3D" id="1.10.287.1490">
    <property type="match status" value="1"/>
</dbReference>
<organism evidence="2 3">
    <name type="scientific">Ceratopteris richardii</name>
    <name type="common">Triangle waterfern</name>
    <dbReference type="NCBI Taxonomy" id="49495"/>
    <lineage>
        <taxon>Eukaryota</taxon>
        <taxon>Viridiplantae</taxon>
        <taxon>Streptophyta</taxon>
        <taxon>Embryophyta</taxon>
        <taxon>Tracheophyta</taxon>
        <taxon>Polypodiopsida</taxon>
        <taxon>Polypodiidae</taxon>
        <taxon>Polypodiales</taxon>
        <taxon>Pteridineae</taxon>
        <taxon>Pteridaceae</taxon>
        <taxon>Parkerioideae</taxon>
        <taxon>Ceratopteris</taxon>
    </lineage>
</organism>
<sequence>MDRWYRLHTTLLDCSFTSIRTLVCHRQEWQCRLSFLSDAVGDDSPCRDLMDQQTSKSSPRHASLLYTLASSKEALMLRKVNEHKGKKAHSQFFRSEKPVRDGFFWAESPEKMCVDIRDKVVEEIPMLSFPTSHQVDQNVVNQGIIARLQCQVEQLEQRLQEKDSQILAAGNSNKHADVLKLQAKIEELHENVTAKEQEIQKVLRQLSQKQDEVSSLQCRLEKAEAGQEASKLSEVELQTELEKVQEKVLKFVAQIESICSGLNCDSTHNEHKPTFPWTAYSDFNVLHKDEGQGTVARVSKSETDVECVRRKYLACLIAARESPTEEVLWLVAELRALLRSLLMESKCNS</sequence>
<proteinExistence type="predicted"/>
<keyword evidence="1" id="KW-0175">Coiled coil</keyword>
<dbReference type="AlphaFoldDB" id="A0A8T2RA98"/>
<dbReference type="PANTHER" id="PTHR35502:SF2">
    <property type="entry name" value="PROTEIN MICROTUBULE BINDING PROTEIN 2C"/>
    <property type="match status" value="1"/>
</dbReference>
<gene>
    <name evidence="2" type="ORF">KP509_29G082500</name>
</gene>
<reference evidence="2" key="1">
    <citation type="submission" date="2021-08" db="EMBL/GenBank/DDBJ databases">
        <title>WGS assembly of Ceratopteris richardii.</title>
        <authorList>
            <person name="Marchant D.B."/>
            <person name="Chen G."/>
            <person name="Jenkins J."/>
            <person name="Shu S."/>
            <person name="Leebens-Mack J."/>
            <person name="Grimwood J."/>
            <person name="Schmutz J."/>
            <person name="Soltis P."/>
            <person name="Soltis D."/>
            <person name="Chen Z.-H."/>
        </authorList>
    </citation>
    <scope>NUCLEOTIDE SEQUENCE</scope>
    <source>
        <strain evidence="2">Whitten #5841</strain>
        <tissue evidence="2">Leaf</tissue>
    </source>
</reference>
<dbReference type="PANTHER" id="PTHR35502">
    <property type="entry name" value="PROTEIN MICROTUBULE BINDING PROTEIN 2C"/>
    <property type="match status" value="1"/>
</dbReference>
<dbReference type="Proteomes" id="UP000825935">
    <property type="component" value="Chromosome 29"/>
</dbReference>
<accession>A0A8T2RA98</accession>
<comment type="caution">
    <text evidence="2">The sequence shown here is derived from an EMBL/GenBank/DDBJ whole genome shotgun (WGS) entry which is preliminary data.</text>
</comment>
<dbReference type="OrthoDB" id="1915670at2759"/>
<feature type="coiled-coil region" evidence="1">
    <location>
        <begin position="145"/>
        <end position="226"/>
    </location>
</feature>
<dbReference type="InterPro" id="IPR040289">
    <property type="entry name" value="MBP2C"/>
</dbReference>
<protein>
    <submittedName>
        <fullName evidence="2">Uncharacterized protein</fullName>
    </submittedName>
</protein>